<dbReference type="Proteomes" id="UP000606991">
    <property type="component" value="Unassembled WGS sequence"/>
</dbReference>
<evidence type="ECO:0000313" key="3">
    <source>
        <dbReference type="EMBL" id="MBJ7596321.1"/>
    </source>
</evidence>
<feature type="transmembrane region" description="Helical" evidence="1">
    <location>
        <begin position="316"/>
        <end position="341"/>
    </location>
</feature>
<feature type="transmembrane region" description="Helical" evidence="1">
    <location>
        <begin position="246"/>
        <end position="267"/>
    </location>
</feature>
<feature type="transmembrane region" description="Helical" evidence="1">
    <location>
        <begin position="279"/>
        <end position="304"/>
    </location>
</feature>
<keyword evidence="1" id="KW-1133">Transmembrane helix</keyword>
<dbReference type="PANTHER" id="PTHR43685">
    <property type="entry name" value="GLYCOSYLTRANSFERASE"/>
    <property type="match status" value="1"/>
</dbReference>
<dbReference type="PANTHER" id="PTHR43685:SF2">
    <property type="entry name" value="GLYCOSYLTRANSFERASE 2-LIKE DOMAIN-CONTAINING PROTEIN"/>
    <property type="match status" value="1"/>
</dbReference>
<evidence type="ECO:0000259" key="2">
    <source>
        <dbReference type="Pfam" id="PF00535"/>
    </source>
</evidence>
<proteinExistence type="predicted"/>
<dbReference type="AlphaFoldDB" id="A0A934JV51"/>
<dbReference type="InterPro" id="IPR050834">
    <property type="entry name" value="Glycosyltransf_2"/>
</dbReference>
<accession>A0A934JV51</accession>
<reference evidence="3 4" key="1">
    <citation type="submission" date="2020-10" db="EMBL/GenBank/DDBJ databases">
        <title>Ca. Dormibacterota MAGs.</title>
        <authorList>
            <person name="Montgomery K."/>
        </authorList>
    </citation>
    <scope>NUCLEOTIDE SEQUENCE [LARGE SCALE GENOMIC DNA]</scope>
    <source>
        <strain evidence="3">SC8812_S17_18</strain>
    </source>
</reference>
<dbReference type="SUPFAM" id="SSF53448">
    <property type="entry name" value="Nucleotide-diphospho-sugar transferases"/>
    <property type="match status" value="1"/>
</dbReference>
<name>A0A934JV51_9BACT</name>
<dbReference type="EMBL" id="JAEKNS010000156">
    <property type="protein sequence ID" value="MBJ7596321.1"/>
    <property type="molecule type" value="Genomic_DNA"/>
</dbReference>
<sequence>MSKAPRISAVIPCRDEALRIEACVRSVLAQEDVSDLEVIVLDGLSTDGTSAILDRLRAEDSRLRVIPNPLVTTPAAMNLGIKAATGTYVAIMGAHNRYAPDYLARCLEIAQATKADNVGGVVIAEPDTYIERAIAAAHHSPLSAGGSRWHSVSYEGLTPSVWGGFYLRRMFEEIGGFDEALIRNQDDELNLRLIDAGGTIWQSPRIRSWYRPRSSLVGLFRQYLQYGYWKVHVIRKHRAISSPRHIIPPLFVVSLSIASLVSGWRMLEAGRHGTAAAHPWLRATMPLTIIGIPYTAVTGIASIGTARTYGWDLFPILPATFTCFHIGYGAGFVMGVGNVLMRRPTPNAMSRLTR</sequence>
<organism evidence="3 4">
    <name type="scientific">Candidatus Aeolococcus gillhamiae</name>
    <dbReference type="NCBI Taxonomy" id="3127015"/>
    <lineage>
        <taxon>Bacteria</taxon>
        <taxon>Bacillati</taxon>
        <taxon>Candidatus Dormiibacterota</taxon>
        <taxon>Candidatus Dormibacteria</taxon>
        <taxon>Candidatus Aeolococcales</taxon>
        <taxon>Candidatus Aeolococcaceae</taxon>
        <taxon>Candidatus Aeolococcus</taxon>
    </lineage>
</organism>
<dbReference type="Pfam" id="PF00535">
    <property type="entry name" value="Glycos_transf_2"/>
    <property type="match status" value="1"/>
</dbReference>
<keyword evidence="1" id="KW-0472">Membrane</keyword>
<keyword evidence="1" id="KW-0812">Transmembrane</keyword>
<protein>
    <submittedName>
        <fullName evidence="3">Glycosyltransferase family 2 protein</fullName>
    </submittedName>
</protein>
<dbReference type="InterPro" id="IPR001173">
    <property type="entry name" value="Glyco_trans_2-like"/>
</dbReference>
<dbReference type="InterPro" id="IPR029044">
    <property type="entry name" value="Nucleotide-diphossugar_trans"/>
</dbReference>
<dbReference type="RefSeq" id="WP_337314254.1">
    <property type="nucleotide sequence ID" value="NZ_JAEKNS010000156.1"/>
</dbReference>
<dbReference type="CDD" id="cd02525">
    <property type="entry name" value="Succinoglycan_BP_ExoA"/>
    <property type="match status" value="1"/>
</dbReference>
<evidence type="ECO:0000256" key="1">
    <source>
        <dbReference type="SAM" id="Phobius"/>
    </source>
</evidence>
<evidence type="ECO:0000313" key="4">
    <source>
        <dbReference type="Proteomes" id="UP000606991"/>
    </source>
</evidence>
<dbReference type="Gene3D" id="3.90.550.10">
    <property type="entry name" value="Spore Coat Polysaccharide Biosynthesis Protein SpsA, Chain A"/>
    <property type="match status" value="1"/>
</dbReference>
<comment type="caution">
    <text evidence="3">The sequence shown here is derived from an EMBL/GenBank/DDBJ whole genome shotgun (WGS) entry which is preliminary data.</text>
</comment>
<gene>
    <name evidence="3" type="ORF">JF886_15945</name>
</gene>
<feature type="domain" description="Glycosyltransferase 2-like" evidence="2">
    <location>
        <begin position="8"/>
        <end position="174"/>
    </location>
</feature>